<name>A0ACC2JYJ2_9PEZI</name>
<keyword evidence="2" id="KW-1185">Reference proteome</keyword>
<gene>
    <name evidence="1" type="ORF">O1611_g1151</name>
</gene>
<reference evidence="1" key="1">
    <citation type="submission" date="2022-12" db="EMBL/GenBank/DDBJ databases">
        <title>Genome Sequence of Lasiodiplodia mahajangana.</title>
        <authorList>
            <person name="Buettner E."/>
        </authorList>
    </citation>
    <scope>NUCLEOTIDE SEQUENCE</scope>
    <source>
        <strain evidence="1">VT137</strain>
    </source>
</reference>
<evidence type="ECO:0000313" key="1">
    <source>
        <dbReference type="EMBL" id="KAJ8132475.1"/>
    </source>
</evidence>
<protein>
    <submittedName>
        <fullName evidence="1">Uncharacterized protein</fullName>
    </submittedName>
</protein>
<proteinExistence type="predicted"/>
<organism evidence="1 2">
    <name type="scientific">Lasiodiplodia mahajangana</name>
    <dbReference type="NCBI Taxonomy" id="1108764"/>
    <lineage>
        <taxon>Eukaryota</taxon>
        <taxon>Fungi</taxon>
        <taxon>Dikarya</taxon>
        <taxon>Ascomycota</taxon>
        <taxon>Pezizomycotina</taxon>
        <taxon>Dothideomycetes</taxon>
        <taxon>Dothideomycetes incertae sedis</taxon>
        <taxon>Botryosphaeriales</taxon>
        <taxon>Botryosphaeriaceae</taxon>
        <taxon>Lasiodiplodia</taxon>
    </lineage>
</organism>
<dbReference type="Proteomes" id="UP001153332">
    <property type="component" value="Unassembled WGS sequence"/>
</dbReference>
<comment type="caution">
    <text evidence="1">The sequence shown here is derived from an EMBL/GenBank/DDBJ whole genome shotgun (WGS) entry which is preliminary data.</text>
</comment>
<sequence length="513" mass="58082">MSTRKEQESEPRAIRQLGHNEAYQLAMYMLDQYRGTSVYCRYKIPSAFSSIKNYEKLKNTVNGAILRTVMKHPTLQVGILGAGTKNPVWVQLDKLDIQHHIEWRSVDRGRHQEIQSIIESQLDTKFQDLEKRPGWRVISVLNELHPDILDVIFTWNHPNADGMSGKLFHTDLLKILNMGHSLGPQYTSSGDVFDLPSSPLEFVPTTEKLTSLPVSVNFLLKALWEESKMAVIRRSALQAHWAPIRASPYKTRLRAFTIGSNACSNIRAACREHKTTITGLLHGLTFLSLCWRTTDGNAIAFEGATTIDLRRFLPLGHSKYPEFVPEHTIGNFVSLMSHKFLTPLTMKIRSQIESIRHFNGDLSPELWDSMWTISSRVRSEIKKRLKLGLKNDPVGLMRHIPDWQKYLTNLAQKPRQYSWMVTNLGVLNGDPDLEANPKPLSEAWAITEAQFSLSAETTSAAIMISPISVVGDRLCVAGSWQECIMRDGLAEHIMGDLEMWLGRIGSKSDRQAA</sequence>
<evidence type="ECO:0000313" key="2">
    <source>
        <dbReference type="Proteomes" id="UP001153332"/>
    </source>
</evidence>
<accession>A0ACC2JYJ2</accession>
<dbReference type="EMBL" id="JAPUUL010000124">
    <property type="protein sequence ID" value="KAJ8132475.1"/>
    <property type="molecule type" value="Genomic_DNA"/>
</dbReference>